<protein>
    <submittedName>
        <fullName evidence="3">Uncharacterized protein LOC108044645 isoform X1</fullName>
    </submittedName>
</protein>
<reference evidence="2" key="1">
    <citation type="journal article" date="2021" name="Elife">
        <title>Highly contiguous assemblies of 101 drosophilid genomes.</title>
        <authorList>
            <person name="Kim B.Y."/>
            <person name="Wang J.R."/>
            <person name="Miller D.E."/>
            <person name="Barmina O."/>
            <person name="Delaney E."/>
            <person name="Thompson A."/>
            <person name="Comeault A.A."/>
            <person name="Peede D."/>
            <person name="D'Agostino E.R."/>
            <person name="Pelaez J."/>
            <person name="Aguilar J.M."/>
            <person name="Haji D."/>
            <person name="Matsunaga T."/>
            <person name="Armstrong E.E."/>
            <person name="Zych M."/>
            <person name="Ogawa Y."/>
            <person name="Stamenkovic-Radak M."/>
            <person name="Jelic M."/>
            <person name="Veselinovic M.S."/>
            <person name="Tanaskovic M."/>
            <person name="Eric P."/>
            <person name="Gao J.J."/>
            <person name="Katoh T.K."/>
            <person name="Toda M.J."/>
            <person name="Watabe H."/>
            <person name="Watada M."/>
            <person name="Davis J.S."/>
            <person name="Moyle L.C."/>
            <person name="Manoli G."/>
            <person name="Bertolini E."/>
            <person name="Kostal V."/>
            <person name="Hawley R.S."/>
            <person name="Takahashi A."/>
            <person name="Jones C.D."/>
            <person name="Price D.K."/>
            <person name="Whiteman N."/>
            <person name="Kopp A."/>
            <person name="Matute D.R."/>
            <person name="Petrov D.A."/>
        </authorList>
    </citation>
    <scope>NUCLEOTIDE SEQUENCE [LARGE SCALE GENOMIC DNA]</scope>
</reference>
<accession>A0A6P4ELX1</accession>
<dbReference type="AlphaFoldDB" id="A0A6P4ELX1"/>
<proteinExistence type="predicted"/>
<dbReference type="GO" id="GO:0006366">
    <property type="term" value="P:transcription by RNA polymerase II"/>
    <property type="evidence" value="ECO:0007669"/>
    <property type="project" value="InterPro"/>
</dbReference>
<dbReference type="OrthoDB" id="8067224at2759"/>
<dbReference type="RefSeq" id="XP_016979210.1">
    <property type="nucleotide sequence ID" value="XM_017123721.1"/>
</dbReference>
<organism evidence="3">
    <name type="scientific">Drosophila rhopaloa</name>
    <name type="common">Fruit fly</name>
    <dbReference type="NCBI Taxonomy" id="1041015"/>
    <lineage>
        <taxon>Eukaryota</taxon>
        <taxon>Metazoa</taxon>
        <taxon>Ecdysozoa</taxon>
        <taxon>Arthropoda</taxon>
        <taxon>Hexapoda</taxon>
        <taxon>Insecta</taxon>
        <taxon>Pterygota</taxon>
        <taxon>Neoptera</taxon>
        <taxon>Endopterygota</taxon>
        <taxon>Diptera</taxon>
        <taxon>Brachycera</taxon>
        <taxon>Muscomorpha</taxon>
        <taxon>Ephydroidea</taxon>
        <taxon>Drosophilidae</taxon>
        <taxon>Drosophila</taxon>
        <taxon>Sophophora</taxon>
    </lineage>
</organism>
<reference evidence="1" key="3">
    <citation type="submission" date="2025-05" db="UniProtKB">
        <authorList>
            <consortium name="EnsemblMetazoa"/>
        </authorList>
    </citation>
    <scope>IDENTIFICATION</scope>
</reference>
<dbReference type="GO" id="GO:0006384">
    <property type="term" value="P:transcription initiation at RNA polymerase III promoter"/>
    <property type="evidence" value="ECO:0007669"/>
    <property type="project" value="InterPro"/>
</dbReference>
<name>A0A6P4ELX1_DRORH</name>
<dbReference type="EnsemblMetazoa" id="XM_017123721.1">
    <property type="protein sequence ID" value="XP_016979210.1"/>
    <property type="gene ID" value="LOC108044645"/>
</dbReference>
<evidence type="ECO:0000313" key="3">
    <source>
        <dbReference type="RefSeq" id="XP_016979210.1"/>
    </source>
</evidence>
<dbReference type="InterPro" id="IPR029138">
    <property type="entry name" value="SNAPC5"/>
</dbReference>
<evidence type="ECO:0000313" key="2">
    <source>
        <dbReference type="Proteomes" id="UP001652680"/>
    </source>
</evidence>
<dbReference type="GeneID" id="108044645"/>
<dbReference type="GO" id="GO:0005634">
    <property type="term" value="C:nucleus"/>
    <property type="evidence" value="ECO:0007669"/>
    <property type="project" value="InterPro"/>
</dbReference>
<gene>
    <name evidence="3" type="primary">LOC108044645</name>
    <name evidence="1" type="synonym">108044645</name>
</gene>
<sequence>MRKLCFTSIDHQSVNILFLKMLQTNRVLQKEQTELYAIQKKLEQVLPVIQEALNSLKVDELHLKTQVLGLQNTPMEWTPAIDPLQLDLTEQSQIPSVMESEHINSQKIDLGMLSQLRQYDEEIDSD</sequence>
<evidence type="ECO:0000313" key="1">
    <source>
        <dbReference type="EnsemblMetazoa" id="XP_016979210.1"/>
    </source>
</evidence>
<dbReference type="Proteomes" id="UP001652680">
    <property type="component" value="Unassembled WGS sequence"/>
</dbReference>
<keyword evidence="2" id="KW-1185">Reference proteome</keyword>
<dbReference type="Pfam" id="PF15497">
    <property type="entry name" value="SNAPC5"/>
    <property type="match status" value="1"/>
</dbReference>
<reference evidence="3" key="2">
    <citation type="submission" date="2025-04" db="UniProtKB">
        <authorList>
            <consortium name="RefSeq"/>
        </authorList>
    </citation>
    <scope>IDENTIFICATION</scope>
</reference>